<evidence type="ECO:0000256" key="1">
    <source>
        <dbReference type="HAMAP-Rule" id="MF_00598"/>
    </source>
</evidence>
<protein>
    <recommendedName>
        <fullName evidence="1">Protein Smg homolog</fullName>
    </recommendedName>
</protein>
<proteinExistence type="inferred from homology"/>
<dbReference type="PANTHER" id="PTHR38692">
    <property type="entry name" value="PROTEIN SMG"/>
    <property type="match status" value="1"/>
</dbReference>
<dbReference type="HAMAP" id="MF_00598">
    <property type="entry name" value="Smg"/>
    <property type="match status" value="1"/>
</dbReference>
<dbReference type="Pfam" id="PF04361">
    <property type="entry name" value="DUF494"/>
    <property type="match status" value="1"/>
</dbReference>
<dbReference type="InterPro" id="IPR007456">
    <property type="entry name" value="Smg"/>
</dbReference>
<keyword evidence="3" id="KW-1185">Reference proteome</keyword>
<evidence type="ECO:0000313" key="2">
    <source>
        <dbReference type="EMBL" id="GLR11996.1"/>
    </source>
</evidence>
<dbReference type="Proteomes" id="UP001156706">
    <property type="component" value="Unassembled WGS sequence"/>
</dbReference>
<dbReference type="PANTHER" id="PTHR38692:SF1">
    <property type="entry name" value="PROTEIN SMG"/>
    <property type="match status" value="1"/>
</dbReference>
<evidence type="ECO:0000313" key="3">
    <source>
        <dbReference type="Proteomes" id="UP001156706"/>
    </source>
</evidence>
<dbReference type="EMBL" id="BSOG01000001">
    <property type="protein sequence ID" value="GLR11996.1"/>
    <property type="molecule type" value="Genomic_DNA"/>
</dbReference>
<reference evidence="3" key="1">
    <citation type="journal article" date="2019" name="Int. J. Syst. Evol. Microbiol.">
        <title>The Global Catalogue of Microorganisms (GCM) 10K type strain sequencing project: providing services to taxonomists for standard genome sequencing and annotation.</title>
        <authorList>
            <consortium name="The Broad Institute Genomics Platform"/>
            <consortium name="The Broad Institute Genome Sequencing Center for Infectious Disease"/>
            <person name="Wu L."/>
            <person name="Ma J."/>
        </authorList>
    </citation>
    <scope>NUCLEOTIDE SEQUENCE [LARGE SCALE GENOMIC DNA]</scope>
    <source>
        <strain evidence="3">NBRC 110044</strain>
    </source>
</reference>
<accession>A0ABQ5YBR5</accession>
<sequence length="153" mass="17276">MFDVLAFLFEQYFSLDNCPDRSTLAKQLSAAGFDDEEIGEALDWLSEFDELDNAPYALLDERSIAMARVLHPREESRLTVEAQAFFHYLSSSGALSAGKREQLIDRLMQSNAQSIDAEAVKRVALMVLWRQGDDLANLLIEELLFAESDGQMH</sequence>
<comment type="similarity">
    <text evidence="1">Belongs to the Smg family.</text>
</comment>
<organism evidence="2 3">
    <name type="scientific">Chitinimonas prasina</name>
    <dbReference type="NCBI Taxonomy" id="1434937"/>
    <lineage>
        <taxon>Bacteria</taxon>
        <taxon>Pseudomonadati</taxon>
        <taxon>Pseudomonadota</taxon>
        <taxon>Betaproteobacteria</taxon>
        <taxon>Neisseriales</taxon>
        <taxon>Chitinibacteraceae</taxon>
        <taxon>Chitinimonas</taxon>
    </lineage>
</organism>
<name>A0ABQ5YBR5_9NEIS</name>
<comment type="caution">
    <text evidence="2">The sequence shown here is derived from an EMBL/GenBank/DDBJ whole genome shotgun (WGS) entry which is preliminary data.</text>
</comment>
<gene>
    <name evidence="1 2" type="primary">smg</name>
    <name evidence="2" type="ORF">GCM10007907_07860</name>
</gene>
<dbReference type="RefSeq" id="WP_284195136.1">
    <property type="nucleotide sequence ID" value="NZ_BSOG01000001.1"/>
</dbReference>